<accession>A0A811NTK5</accession>
<feature type="repeat" description="PPR" evidence="3">
    <location>
        <begin position="114"/>
        <end position="148"/>
    </location>
</feature>
<dbReference type="PROSITE" id="PS51375">
    <property type="entry name" value="PPR"/>
    <property type="match status" value="1"/>
</dbReference>
<proteinExistence type="predicted"/>
<evidence type="ECO:0000256" key="2">
    <source>
        <dbReference type="ARBA" id="ARBA00022946"/>
    </source>
</evidence>
<dbReference type="OrthoDB" id="1893323at2759"/>
<dbReference type="PANTHER" id="PTHR47926">
    <property type="entry name" value="PENTATRICOPEPTIDE REPEAT-CONTAINING PROTEIN"/>
    <property type="match status" value="1"/>
</dbReference>
<sequence length="162" mass="17709">MMQHHCQEPIPEGAWTNLITSCHRDGLLNEAIDVFRDIASLGVLRSSFSLSSILAVFAESQNQRCSGQQVHADAIKRGVDTNQFVGSGLLHMYAKQGQLADAARAFEAISGKPDTACWSALAMAYAHGGRYREATRVMYQMKAAGMNPSQEMADAVRLACFR</sequence>
<reference evidence="4" key="1">
    <citation type="submission" date="2020-10" db="EMBL/GenBank/DDBJ databases">
        <authorList>
            <person name="Han B."/>
            <person name="Lu T."/>
            <person name="Zhao Q."/>
            <person name="Huang X."/>
            <person name="Zhao Y."/>
        </authorList>
    </citation>
    <scope>NUCLEOTIDE SEQUENCE</scope>
</reference>
<dbReference type="GO" id="GO:0009451">
    <property type="term" value="P:RNA modification"/>
    <property type="evidence" value="ECO:0007669"/>
    <property type="project" value="InterPro"/>
</dbReference>
<name>A0A811NTK5_9POAL</name>
<evidence type="ECO:0000313" key="4">
    <source>
        <dbReference type="EMBL" id="CAD6226256.1"/>
    </source>
</evidence>
<dbReference type="InterPro" id="IPR002885">
    <property type="entry name" value="PPR_rpt"/>
</dbReference>
<organism evidence="4 5">
    <name type="scientific">Miscanthus lutarioriparius</name>
    <dbReference type="NCBI Taxonomy" id="422564"/>
    <lineage>
        <taxon>Eukaryota</taxon>
        <taxon>Viridiplantae</taxon>
        <taxon>Streptophyta</taxon>
        <taxon>Embryophyta</taxon>
        <taxon>Tracheophyta</taxon>
        <taxon>Spermatophyta</taxon>
        <taxon>Magnoliopsida</taxon>
        <taxon>Liliopsida</taxon>
        <taxon>Poales</taxon>
        <taxon>Poaceae</taxon>
        <taxon>PACMAD clade</taxon>
        <taxon>Panicoideae</taxon>
        <taxon>Andropogonodae</taxon>
        <taxon>Andropogoneae</taxon>
        <taxon>Saccharinae</taxon>
        <taxon>Miscanthus</taxon>
    </lineage>
</organism>
<dbReference type="InterPro" id="IPR011990">
    <property type="entry name" value="TPR-like_helical_dom_sf"/>
</dbReference>
<protein>
    <recommendedName>
        <fullName evidence="6">Pentatricopeptide repeat-containing protein</fullName>
    </recommendedName>
</protein>
<keyword evidence="1" id="KW-0677">Repeat</keyword>
<dbReference type="GO" id="GO:0003723">
    <property type="term" value="F:RNA binding"/>
    <property type="evidence" value="ECO:0007669"/>
    <property type="project" value="InterPro"/>
</dbReference>
<dbReference type="AlphaFoldDB" id="A0A811NTK5"/>
<keyword evidence="5" id="KW-1185">Reference proteome</keyword>
<dbReference type="NCBIfam" id="TIGR00756">
    <property type="entry name" value="PPR"/>
    <property type="match status" value="1"/>
</dbReference>
<dbReference type="EMBL" id="CAJGYO010000004">
    <property type="protein sequence ID" value="CAD6226256.1"/>
    <property type="molecule type" value="Genomic_DNA"/>
</dbReference>
<gene>
    <name evidence="4" type="ORF">NCGR_LOCUS18128</name>
</gene>
<dbReference type="Pfam" id="PF01535">
    <property type="entry name" value="PPR"/>
    <property type="match status" value="2"/>
</dbReference>
<evidence type="ECO:0000256" key="3">
    <source>
        <dbReference type="PROSITE-ProRule" id="PRU00708"/>
    </source>
</evidence>
<keyword evidence="2" id="KW-0809">Transit peptide</keyword>
<comment type="caution">
    <text evidence="4">The sequence shown here is derived from an EMBL/GenBank/DDBJ whole genome shotgun (WGS) entry which is preliminary data.</text>
</comment>
<dbReference type="Gene3D" id="1.25.40.10">
    <property type="entry name" value="Tetratricopeptide repeat domain"/>
    <property type="match status" value="1"/>
</dbReference>
<dbReference type="Proteomes" id="UP000604825">
    <property type="component" value="Unassembled WGS sequence"/>
</dbReference>
<dbReference type="InterPro" id="IPR046960">
    <property type="entry name" value="PPR_At4g14850-like_plant"/>
</dbReference>
<dbReference type="PANTHER" id="PTHR47926:SF439">
    <property type="entry name" value="PENTACOTRIPEPTIDE-REPEAT REGION OF PRORP DOMAIN-CONTAINING PROTEIN"/>
    <property type="match status" value="1"/>
</dbReference>
<evidence type="ECO:0008006" key="6">
    <source>
        <dbReference type="Google" id="ProtNLM"/>
    </source>
</evidence>
<evidence type="ECO:0000256" key="1">
    <source>
        <dbReference type="ARBA" id="ARBA00022737"/>
    </source>
</evidence>
<evidence type="ECO:0000313" key="5">
    <source>
        <dbReference type="Proteomes" id="UP000604825"/>
    </source>
</evidence>